<evidence type="ECO:0000256" key="2">
    <source>
        <dbReference type="ARBA" id="ARBA00022448"/>
    </source>
</evidence>
<keyword evidence="3" id="KW-1003">Cell membrane</keyword>
<dbReference type="InterPro" id="IPR002751">
    <property type="entry name" value="CbiM/NikMN"/>
</dbReference>
<dbReference type="RefSeq" id="WP_062152754.1">
    <property type="nucleotide sequence ID" value="NZ_CP012373.2"/>
</dbReference>
<keyword evidence="4 7" id="KW-0812">Transmembrane</keyword>
<proteinExistence type="predicted"/>
<dbReference type="Proteomes" id="UP000234271">
    <property type="component" value="Chromosome"/>
</dbReference>
<feature type="transmembrane region" description="Helical" evidence="7">
    <location>
        <begin position="44"/>
        <end position="62"/>
    </location>
</feature>
<evidence type="ECO:0000313" key="8">
    <source>
        <dbReference type="EMBL" id="AUI69583.1"/>
    </source>
</evidence>
<reference evidence="9" key="1">
    <citation type="submission" date="2016-12" db="EMBL/GenBank/DDBJ databases">
        <title>Complete Genome Sequence of Beggiatoa leptomitiformis D-401.</title>
        <authorList>
            <person name="Fomenkov A."/>
            <person name="Vincze T."/>
            <person name="Grabovich M."/>
            <person name="Anton B.P."/>
            <person name="Dubinina G."/>
            <person name="Orlova M."/>
            <person name="Belousova E."/>
            <person name="Roberts R.J."/>
        </authorList>
    </citation>
    <scope>NUCLEOTIDE SEQUENCE [LARGE SCALE GENOMIC DNA]</scope>
    <source>
        <strain evidence="9">D-401</strain>
    </source>
</reference>
<evidence type="ECO:0000256" key="4">
    <source>
        <dbReference type="ARBA" id="ARBA00022692"/>
    </source>
</evidence>
<dbReference type="OrthoDB" id="5297929at2"/>
<keyword evidence="2" id="KW-0813">Transport</keyword>
<organism evidence="8 9">
    <name type="scientific">Beggiatoa leptomitoformis</name>
    <dbReference type="NCBI Taxonomy" id="288004"/>
    <lineage>
        <taxon>Bacteria</taxon>
        <taxon>Pseudomonadati</taxon>
        <taxon>Pseudomonadota</taxon>
        <taxon>Gammaproteobacteria</taxon>
        <taxon>Thiotrichales</taxon>
        <taxon>Thiotrichaceae</taxon>
        <taxon>Beggiatoa</taxon>
    </lineage>
</organism>
<feature type="transmembrane region" description="Helical" evidence="7">
    <location>
        <begin position="179"/>
        <end position="203"/>
    </location>
</feature>
<evidence type="ECO:0000256" key="3">
    <source>
        <dbReference type="ARBA" id="ARBA00022475"/>
    </source>
</evidence>
<protein>
    <recommendedName>
        <fullName evidence="10">Molecular chaperone DnaJ</fullName>
    </recommendedName>
</protein>
<dbReference type="GO" id="GO:0005886">
    <property type="term" value="C:plasma membrane"/>
    <property type="evidence" value="ECO:0007669"/>
    <property type="project" value="UniProtKB-SubCell"/>
</dbReference>
<comment type="subcellular location">
    <subcellularLocation>
        <location evidence="1">Cell membrane</location>
        <topology evidence="1">Multi-pass membrane protein</topology>
    </subcellularLocation>
</comment>
<dbReference type="GO" id="GO:0000041">
    <property type="term" value="P:transition metal ion transport"/>
    <property type="evidence" value="ECO:0007669"/>
    <property type="project" value="InterPro"/>
</dbReference>
<evidence type="ECO:0000256" key="5">
    <source>
        <dbReference type="ARBA" id="ARBA00022989"/>
    </source>
</evidence>
<accession>A0A2N9YGI0</accession>
<name>A0A2N9YGI0_9GAMM</name>
<dbReference type="Pfam" id="PF01891">
    <property type="entry name" value="CbiM"/>
    <property type="match status" value="1"/>
</dbReference>
<keyword evidence="9" id="KW-1185">Reference proteome</keyword>
<dbReference type="EMBL" id="CP018889">
    <property type="protein sequence ID" value="AUI69583.1"/>
    <property type="molecule type" value="Genomic_DNA"/>
</dbReference>
<sequence>MNFSVELMPLEWLWLGHIVYFVILIRACWQAAWWHLWDNKDTHVLFASCLILWLLWLMRAGITPGMEFHFLLVTTVTLMFGWQFAVICASIAQLGVTLMGQAEWGSFSLNVLCNGVIPALATYLIYWITYYLFPKHFFVYIYVCAFAGGALAMLFSRLSGLGILLLSQTYTMTDLGEQPLFIIVMLFPEAFLNGAVVTLLVTFRPQWIGSFNDDVYLRGK</sequence>
<keyword evidence="5 7" id="KW-1133">Transmembrane helix</keyword>
<keyword evidence="6 7" id="KW-0472">Membrane</keyword>
<gene>
    <name evidence="8" type="ORF">BLE401_13380</name>
</gene>
<dbReference type="Gene3D" id="1.10.1760.20">
    <property type="match status" value="1"/>
</dbReference>
<evidence type="ECO:0000256" key="7">
    <source>
        <dbReference type="SAM" id="Phobius"/>
    </source>
</evidence>
<feature type="transmembrane region" description="Helical" evidence="7">
    <location>
        <begin position="12"/>
        <end position="32"/>
    </location>
</feature>
<dbReference type="AlphaFoldDB" id="A0A2N9YGI0"/>
<feature type="transmembrane region" description="Helical" evidence="7">
    <location>
        <begin position="111"/>
        <end position="133"/>
    </location>
</feature>
<evidence type="ECO:0008006" key="10">
    <source>
        <dbReference type="Google" id="ProtNLM"/>
    </source>
</evidence>
<feature type="transmembrane region" description="Helical" evidence="7">
    <location>
        <begin position="139"/>
        <end position="167"/>
    </location>
</feature>
<evidence type="ECO:0000256" key="1">
    <source>
        <dbReference type="ARBA" id="ARBA00004651"/>
    </source>
</evidence>
<evidence type="ECO:0000256" key="6">
    <source>
        <dbReference type="ARBA" id="ARBA00023136"/>
    </source>
</evidence>
<feature type="transmembrane region" description="Helical" evidence="7">
    <location>
        <begin position="68"/>
        <end position="99"/>
    </location>
</feature>
<evidence type="ECO:0000313" key="9">
    <source>
        <dbReference type="Proteomes" id="UP000234271"/>
    </source>
</evidence>